<dbReference type="STRING" id="1802200.A2812_03260"/>
<keyword evidence="4 11" id="KW-0949">S-adenosyl-L-methionine</keyword>
<protein>
    <recommendedName>
        <fullName evidence="7 11">Ribosomal RNA large subunit methyltransferase E</fullName>
        <ecNumber evidence="6 11">2.1.1.166</ecNumber>
    </recommendedName>
    <alternativeName>
        <fullName evidence="9 11">23S rRNA Um2552 methyltransferase</fullName>
    </alternativeName>
    <alternativeName>
        <fullName evidence="8 11">rRNA (uridine-2'-O-)-methyltransferase</fullName>
    </alternativeName>
</protein>
<reference evidence="14 15" key="1">
    <citation type="journal article" date="2016" name="Nat. Commun.">
        <title>Thousands of microbial genomes shed light on interconnected biogeochemical processes in an aquifer system.</title>
        <authorList>
            <person name="Anantharaman K."/>
            <person name="Brown C.T."/>
            <person name="Hug L.A."/>
            <person name="Sharon I."/>
            <person name="Castelle C.J."/>
            <person name="Probst A.J."/>
            <person name="Thomas B.C."/>
            <person name="Singh A."/>
            <person name="Wilkins M.J."/>
            <person name="Karaoz U."/>
            <person name="Brodie E.L."/>
            <person name="Williams K.H."/>
            <person name="Hubbard S.S."/>
            <person name="Banfield J.F."/>
        </authorList>
    </citation>
    <scope>NUCLEOTIDE SEQUENCE [LARGE SCALE GENOMIC DNA]</scope>
</reference>
<dbReference type="InterPro" id="IPR015507">
    <property type="entry name" value="rRNA-MeTfrase_E"/>
</dbReference>
<evidence type="ECO:0000256" key="7">
    <source>
        <dbReference type="ARBA" id="ARBA00041129"/>
    </source>
</evidence>
<comment type="similarity">
    <text evidence="11">Belongs to the class I-like SAM-binding methyltransferase superfamily. RNA methyltransferase RlmE family.</text>
</comment>
<comment type="caution">
    <text evidence="14">The sequence shown here is derived from an EMBL/GenBank/DDBJ whole genome shotgun (WGS) entry which is preliminary data.</text>
</comment>
<keyword evidence="11" id="KW-0963">Cytoplasm</keyword>
<dbReference type="PIRSF" id="PIRSF005461">
    <property type="entry name" value="23S_rRNA_mtase"/>
    <property type="match status" value="1"/>
</dbReference>
<dbReference type="EC" id="2.1.1.166" evidence="6 11"/>
<name>A0A1G2HQE5_9BACT</name>
<dbReference type="GO" id="GO:0005737">
    <property type="term" value="C:cytoplasm"/>
    <property type="evidence" value="ECO:0007669"/>
    <property type="project" value="UniProtKB-SubCell"/>
</dbReference>
<sequence>MYRKGREREFYTELAKKQNYPARSVFKLKEIDKKYKIFKNGQRVLDLGSAPGSWLLYISEKIGNSGIVVGVDTEEINIPLKNNVVFIKKSVFDLEKPDLEGEGFDAVVSDMAPKTSGIAFADAGKSLELVEKAFEIAELFLKPGGSFVCKIFDSSSTADFFKKFEKHFDFSKRFRPEAVMKQSKELYIIGTGFKGI</sequence>
<evidence type="ECO:0000259" key="13">
    <source>
        <dbReference type="Pfam" id="PF01728"/>
    </source>
</evidence>
<comment type="caution">
    <text evidence="11">Lacks conserved residue(s) required for the propagation of feature annotation.</text>
</comment>
<keyword evidence="1 11" id="KW-0698">rRNA processing</keyword>
<evidence type="ECO:0000256" key="11">
    <source>
        <dbReference type="HAMAP-Rule" id="MF_01547"/>
    </source>
</evidence>
<proteinExistence type="inferred from homology"/>
<dbReference type="CDD" id="cd02440">
    <property type="entry name" value="AdoMet_MTases"/>
    <property type="match status" value="1"/>
</dbReference>
<comment type="function">
    <text evidence="5 11">Specifically methylates the uridine in position 2552 of 23S rRNA at the 2'-O position of the ribose in the fully assembled 50S ribosomal subunit.</text>
</comment>
<dbReference type="HAMAP" id="MF_01547">
    <property type="entry name" value="RNA_methyltr_E"/>
    <property type="match status" value="1"/>
</dbReference>
<evidence type="ECO:0000313" key="15">
    <source>
        <dbReference type="Proteomes" id="UP000177190"/>
    </source>
</evidence>
<evidence type="ECO:0000256" key="12">
    <source>
        <dbReference type="PIRSR" id="PIRSR005461-1"/>
    </source>
</evidence>
<dbReference type="AlphaFoldDB" id="A0A1G2HQE5"/>
<evidence type="ECO:0000256" key="6">
    <source>
        <dbReference type="ARBA" id="ARBA00038861"/>
    </source>
</evidence>
<evidence type="ECO:0000256" key="1">
    <source>
        <dbReference type="ARBA" id="ARBA00022552"/>
    </source>
</evidence>
<dbReference type="Gene3D" id="3.40.50.150">
    <property type="entry name" value="Vaccinia Virus protein VP39"/>
    <property type="match status" value="1"/>
</dbReference>
<dbReference type="SUPFAM" id="SSF53335">
    <property type="entry name" value="S-adenosyl-L-methionine-dependent methyltransferases"/>
    <property type="match status" value="1"/>
</dbReference>
<evidence type="ECO:0000256" key="10">
    <source>
        <dbReference type="ARBA" id="ARBA00048970"/>
    </source>
</evidence>
<comment type="subcellular location">
    <subcellularLocation>
        <location evidence="11">Cytoplasm</location>
    </subcellularLocation>
</comment>
<organism evidence="14 15">
    <name type="scientific">Candidatus Staskawiczbacteria bacterium RIFCSPHIGHO2_01_FULL_36_16</name>
    <dbReference type="NCBI Taxonomy" id="1802200"/>
    <lineage>
        <taxon>Bacteria</taxon>
        <taxon>Candidatus Staskawicziibacteriota</taxon>
    </lineage>
</organism>
<accession>A0A1G2HQE5</accession>
<dbReference type="GO" id="GO:0008650">
    <property type="term" value="F:rRNA (uridine-2'-O-)-methyltransferase activity"/>
    <property type="evidence" value="ECO:0007669"/>
    <property type="project" value="UniProtKB-UniRule"/>
</dbReference>
<dbReference type="InterPro" id="IPR050082">
    <property type="entry name" value="RNA_methyltr_RlmE"/>
</dbReference>
<evidence type="ECO:0000256" key="4">
    <source>
        <dbReference type="ARBA" id="ARBA00022691"/>
    </source>
</evidence>
<evidence type="ECO:0000256" key="8">
    <source>
        <dbReference type="ARBA" id="ARBA00041995"/>
    </source>
</evidence>
<feature type="domain" description="Ribosomal RNA methyltransferase FtsJ" evidence="13">
    <location>
        <begin position="20"/>
        <end position="193"/>
    </location>
</feature>
<evidence type="ECO:0000256" key="9">
    <source>
        <dbReference type="ARBA" id="ARBA00042745"/>
    </source>
</evidence>
<dbReference type="InterPro" id="IPR029063">
    <property type="entry name" value="SAM-dependent_MTases_sf"/>
</dbReference>
<evidence type="ECO:0000256" key="5">
    <source>
        <dbReference type="ARBA" id="ARBA00037569"/>
    </source>
</evidence>
<comment type="catalytic activity">
    <reaction evidence="10 11">
        <text>uridine(2552) in 23S rRNA + S-adenosyl-L-methionine = 2'-O-methyluridine(2552) in 23S rRNA + S-adenosyl-L-homocysteine + H(+)</text>
        <dbReference type="Rhea" id="RHEA:42720"/>
        <dbReference type="Rhea" id="RHEA-COMP:10202"/>
        <dbReference type="Rhea" id="RHEA-COMP:10203"/>
        <dbReference type="ChEBI" id="CHEBI:15378"/>
        <dbReference type="ChEBI" id="CHEBI:57856"/>
        <dbReference type="ChEBI" id="CHEBI:59789"/>
        <dbReference type="ChEBI" id="CHEBI:65315"/>
        <dbReference type="ChEBI" id="CHEBI:74478"/>
        <dbReference type="EC" id="2.1.1.166"/>
    </reaction>
</comment>
<dbReference type="EMBL" id="MHOM01000022">
    <property type="protein sequence ID" value="OGZ64460.1"/>
    <property type="molecule type" value="Genomic_DNA"/>
</dbReference>
<evidence type="ECO:0000313" key="14">
    <source>
        <dbReference type="EMBL" id="OGZ64460.1"/>
    </source>
</evidence>
<dbReference type="PANTHER" id="PTHR10920">
    <property type="entry name" value="RIBOSOMAL RNA METHYLTRANSFERASE"/>
    <property type="match status" value="1"/>
</dbReference>
<gene>
    <name evidence="11" type="primary">rlmE</name>
    <name evidence="11" type="synonym">ftsJ</name>
    <name evidence="11" type="synonym">rrmJ</name>
    <name evidence="14" type="ORF">A2812_03260</name>
</gene>
<keyword evidence="3 11" id="KW-0808">Transferase</keyword>
<dbReference type="PANTHER" id="PTHR10920:SF18">
    <property type="entry name" value="RRNA METHYLTRANSFERASE 2, MITOCHONDRIAL"/>
    <property type="match status" value="1"/>
</dbReference>
<evidence type="ECO:0000256" key="2">
    <source>
        <dbReference type="ARBA" id="ARBA00022603"/>
    </source>
</evidence>
<dbReference type="InterPro" id="IPR002877">
    <property type="entry name" value="RNA_MeTrfase_FtsJ_dom"/>
</dbReference>
<evidence type="ECO:0000256" key="3">
    <source>
        <dbReference type="ARBA" id="ARBA00022679"/>
    </source>
</evidence>
<keyword evidence="2 11" id="KW-0489">Methyltransferase</keyword>
<dbReference type="Proteomes" id="UP000177190">
    <property type="component" value="Unassembled WGS sequence"/>
</dbReference>
<feature type="active site" description="Proton acceptor" evidence="11 12">
    <location>
        <position position="150"/>
    </location>
</feature>
<dbReference type="Pfam" id="PF01728">
    <property type="entry name" value="FtsJ"/>
    <property type="match status" value="1"/>
</dbReference>